<sequence length="197" mass="22948">MCELTTEQTDAMATFKHSLHLPGGGFHALIVELCREFQLPFQVVRSVLKQAQASIETKIRDQFDNVVASDLTKEHWLSVIKDELNERAKDNIPLMESLLDSEIYRQFLNESKSPIRTESERECLLEHLMQAYEQQVYKPLKAMLYTTVLQWQLPNDLLEMTEETRQLFNNYPQHMEASAFLFKLSEQISSQPLSEHS</sequence>
<comment type="caution">
    <text evidence="1">The sequence shown here is derived from an EMBL/GenBank/DDBJ whole genome shotgun (WGS) entry which is preliminary data.</text>
</comment>
<evidence type="ECO:0000313" key="2">
    <source>
        <dbReference type="Proteomes" id="UP001140979"/>
    </source>
</evidence>
<accession>A0A9X4EXQ7</accession>
<name>A0A9X4EXQ7_9VIBR</name>
<dbReference type="Proteomes" id="UP001140979">
    <property type="component" value="Unassembled WGS sequence"/>
</dbReference>
<reference evidence="1" key="1">
    <citation type="submission" date="2022-02" db="EMBL/GenBank/DDBJ databases">
        <title>Emergence and expansion in Europe of a Vibrio aestuarianus clonal complex pathogenic for oysters.</title>
        <authorList>
            <person name="Mesnil A."/>
            <person name="Travers M.-A."/>
        </authorList>
    </citation>
    <scope>NUCLEOTIDE SEQUENCE</scope>
    <source>
        <strain evidence="1">19_064_11T1</strain>
    </source>
</reference>
<organism evidence="1 2">
    <name type="scientific">Vibrio aestuarianus</name>
    <dbReference type="NCBI Taxonomy" id="28171"/>
    <lineage>
        <taxon>Bacteria</taxon>
        <taxon>Pseudomonadati</taxon>
        <taxon>Pseudomonadota</taxon>
        <taxon>Gammaproteobacteria</taxon>
        <taxon>Vibrionales</taxon>
        <taxon>Vibrionaceae</taxon>
        <taxon>Vibrio</taxon>
    </lineage>
</organism>
<evidence type="ECO:0000313" key="1">
    <source>
        <dbReference type="EMBL" id="MDE1242708.1"/>
    </source>
</evidence>
<dbReference type="AlphaFoldDB" id="A0A9X4EXQ7"/>
<dbReference type="RefSeq" id="WP_274683324.1">
    <property type="nucleotide sequence ID" value="NZ_JAKNBA010000017.1"/>
</dbReference>
<gene>
    <name evidence="1" type="ORF">L9W94_11225</name>
</gene>
<proteinExistence type="predicted"/>
<protein>
    <submittedName>
        <fullName evidence="1">Uncharacterized protein</fullName>
    </submittedName>
</protein>
<dbReference type="EMBL" id="JAKNBA010000017">
    <property type="protein sequence ID" value="MDE1242708.1"/>
    <property type="molecule type" value="Genomic_DNA"/>
</dbReference>